<protein>
    <recommendedName>
        <fullName evidence="4">Toprim domain-containing protein</fullName>
    </recommendedName>
</protein>
<proteinExistence type="predicted"/>
<comment type="caution">
    <text evidence="2">The sequence shown here is derived from an EMBL/GenBank/DDBJ whole genome shotgun (WGS) entry which is preliminary data.</text>
</comment>
<accession>A0A4V6PE80</accession>
<evidence type="ECO:0000313" key="3">
    <source>
        <dbReference type="Proteomes" id="UP000295124"/>
    </source>
</evidence>
<dbReference type="EMBL" id="SMKX01000029">
    <property type="protein sequence ID" value="TDD60007.1"/>
    <property type="molecule type" value="Genomic_DNA"/>
</dbReference>
<keyword evidence="3" id="KW-1185">Reference proteome</keyword>
<dbReference type="Proteomes" id="UP000295124">
    <property type="component" value="Unassembled WGS sequence"/>
</dbReference>
<reference evidence="2 3" key="1">
    <citation type="submission" date="2019-03" db="EMBL/GenBank/DDBJ databases">
        <title>Draft genome sequences of novel Actinobacteria.</title>
        <authorList>
            <person name="Sahin N."/>
            <person name="Ay H."/>
            <person name="Saygin H."/>
        </authorList>
    </citation>
    <scope>NUCLEOTIDE SEQUENCE [LARGE SCALE GENOMIC DNA]</scope>
    <source>
        <strain evidence="2 3">JCM 13523</strain>
    </source>
</reference>
<evidence type="ECO:0000313" key="2">
    <source>
        <dbReference type="EMBL" id="TDD60007.1"/>
    </source>
</evidence>
<evidence type="ECO:0008006" key="4">
    <source>
        <dbReference type="Google" id="ProtNLM"/>
    </source>
</evidence>
<organism evidence="2 3">
    <name type="scientific">Kribbella antibiotica</name>
    <dbReference type="NCBI Taxonomy" id="190195"/>
    <lineage>
        <taxon>Bacteria</taxon>
        <taxon>Bacillati</taxon>
        <taxon>Actinomycetota</taxon>
        <taxon>Actinomycetes</taxon>
        <taxon>Propionibacteriales</taxon>
        <taxon>Kribbellaceae</taxon>
        <taxon>Kribbella</taxon>
    </lineage>
</organism>
<evidence type="ECO:0000256" key="1">
    <source>
        <dbReference type="SAM" id="MobiDB-lite"/>
    </source>
</evidence>
<feature type="region of interest" description="Disordered" evidence="1">
    <location>
        <begin position="115"/>
        <end position="142"/>
    </location>
</feature>
<dbReference type="RefSeq" id="WP_132167511.1">
    <property type="nucleotide sequence ID" value="NZ_SMKX01000029.1"/>
</dbReference>
<sequence length="142" mass="15596">MDDPLDAFAIENVSRLGRGRWAGIPLCGALLSAEQARILGGHAATDTVVVMVSDNDSARERAIESLPDLAKIFRRVQAVDLSRGIAPAAMRTTRGGLQQLHEELLLSRPLVDYRSRRQARRAPTRRTDDISPDMKQGPSPEL</sequence>
<gene>
    <name evidence="2" type="ORF">E1263_12995</name>
</gene>
<name>A0A4V6PE80_9ACTN</name>
<dbReference type="AlphaFoldDB" id="A0A4V6PE80"/>